<dbReference type="Proteomes" id="UP001589575">
    <property type="component" value="Unassembled WGS sequence"/>
</dbReference>
<sequence length="63" mass="7170">MGLLGTRGAASTVRRHWPSSGRPPFQLPKDVRHSWQLPRSMTHTCRLGVESVEADPSWNHQCY</sequence>
<keyword evidence="3" id="KW-1185">Reference proteome</keyword>
<accession>A0ABV5G1B6</accession>
<comment type="caution">
    <text evidence="2">The sequence shown here is derived from an EMBL/GenBank/DDBJ whole genome shotgun (WGS) entry which is preliminary data.</text>
</comment>
<dbReference type="EMBL" id="JBHMFI010000001">
    <property type="protein sequence ID" value="MFB9072298.1"/>
    <property type="molecule type" value="Genomic_DNA"/>
</dbReference>
<protein>
    <submittedName>
        <fullName evidence="2">Uncharacterized protein</fullName>
    </submittedName>
</protein>
<evidence type="ECO:0000256" key="1">
    <source>
        <dbReference type="SAM" id="MobiDB-lite"/>
    </source>
</evidence>
<name>A0ABV5G1B6_9MICC</name>
<feature type="region of interest" description="Disordered" evidence="1">
    <location>
        <begin position="1"/>
        <end position="29"/>
    </location>
</feature>
<evidence type="ECO:0000313" key="2">
    <source>
        <dbReference type="EMBL" id="MFB9072298.1"/>
    </source>
</evidence>
<reference evidence="2 3" key="1">
    <citation type="submission" date="2024-09" db="EMBL/GenBank/DDBJ databases">
        <authorList>
            <person name="Sun Q."/>
            <person name="Mori K."/>
        </authorList>
    </citation>
    <scope>NUCLEOTIDE SEQUENCE [LARGE SCALE GENOMIC DNA]</scope>
    <source>
        <strain evidence="2 3">CCM 7609</strain>
    </source>
</reference>
<proteinExistence type="predicted"/>
<organism evidence="2 3">
    <name type="scientific">Citricoccus parietis</name>
    <dbReference type="NCBI Taxonomy" id="592307"/>
    <lineage>
        <taxon>Bacteria</taxon>
        <taxon>Bacillati</taxon>
        <taxon>Actinomycetota</taxon>
        <taxon>Actinomycetes</taxon>
        <taxon>Micrococcales</taxon>
        <taxon>Micrococcaceae</taxon>
        <taxon>Citricoccus</taxon>
    </lineage>
</organism>
<evidence type="ECO:0000313" key="3">
    <source>
        <dbReference type="Proteomes" id="UP001589575"/>
    </source>
</evidence>
<gene>
    <name evidence="2" type="ORF">ACFFX0_14250</name>
</gene>